<dbReference type="EMBL" id="OMOQ01000001">
    <property type="protein sequence ID" value="SPH18328.1"/>
    <property type="molecule type" value="Genomic_DNA"/>
</dbReference>
<sequence>MTLNRLINMVVNVVMRRLINTGINKGIGWFSKRGQKPSAPGTSTEAKHRHEARETAKRARQAAKITRRLGR</sequence>
<evidence type="ECO:0000313" key="2">
    <source>
        <dbReference type="EMBL" id="SPH18328.1"/>
    </source>
</evidence>
<gene>
    <name evidence="2" type="ORF">DEA8626_01865</name>
</gene>
<protein>
    <submittedName>
        <fullName evidence="2">Uncharacterized protein</fullName>
    </submittedName>
</protein>
<evidence type="ECO:0000256" key="1">
    <source>
        <dbReference type="SAM" id="MobiDB-lite"/>
    </source>
</evidence>
<dbReference type="Proteomes" id="UP000244924">
    <property type="component" value="Unassembled WGS sequence"/>
</dbReference>
<evidence type="ECO:0000313" key="3">
    <source>
        <dbReference type="Proteomes" id="UP000244924"/>
    </source>
</evidence>
<organism evidence="2 3">
    <name type="scientific">Albidovulum aquaemixtae</name>
    <dbReference type="NCBI Taxonomy" id="1542388"/>
    <lineage>
        <taxon>Bacteria</taxon>
        <taxon>Pseudomonadati</taxon>
        <taxon>Pseudomonadota</taxon>
        <taxon>Alphaproteobacteria</taxon>
        <taxon>Rhodobacterales</taxon>
        <taxon>Paracoccaceae</taxon>
        <taxon>Albidovulum</taxon>
    </lineage>
</organism>
<proteinExistence type="predicted"/>
<dbReference type="RefSeq" id="WP_108852666.1">
    <property type="nucleotide sequence ID" value="NZ_OMOQ01000001.1"/>
</dbReference>
<reference evidence="2 3" key="1">
    <citation type="submission" date="2018-03" db="EMBL/GenBank/DDBJ databases">
        <authorList>
            <person name="Keele B.F."/>
        </authorList>
    </citation>
    <scope>NUCLEOTIDE SEQUENCE [LARGE SCALE GENOMIC DNA]</scope>
    <source>
        <strain evidence="2 3">CECT 8626</strain>
    </source>
</reference>
<name>A0A2R8B6R0_9RHOB</name>
<dbReference type="OrthoDB" id="7871856at2"/>
<accession>A0A2R8B6R0</accession>
<feature type="compositionally biased region" description="Basic residues" evidence="1">
    <location>
        <begin position="58"/>
        <end position="71"/>
    </location>
</feature>
<feature type="compositionally biased region" description="Basic and acidic residues" evidence="1">
    <location>
        <begin position="45"/>
        <end position="57"/>
    </location>
</feature>
<keyword evidence="3" id="KW-1185">Reference proteome</keyword>
<dbReference type="AlphaFoldDB" id="A0A2R8B6R0"/>
<feature type="region of interest" description="Disordered" evidence="1">
    <location>
        <begin position="31"/>
        <end position="71"/>
    </location>
</feature>